<dbReference type="InterPro" id="IPR057499">
    <property type="entry name" value="Kelch_FKB95"/>
</dbReference>
<dbReference type="InterPro" id="IPR037293">
    <property type="entry name" value="Gal_Oxidase_central_sf"/>
</dbReference>
<dbReference type="SUPFAM" id="SSF117281">
    <property type="entry name" value="Kelch motif"/>
    <property type="match status" value="1"/>
</dbReference>
<protein>
    <recommendedName>
        <fullName evidence="2">F-box domain-containing protein</fullName>
    </recommendedName>
</protein>
<evidence type="ECO:0000313" key="4">
    <source>
        <dbReference type="EMBL" id="KAH0854306.1"/>
    </source>
</evidence>
<dbReference type="Gene3D" id="2.130.10.80">
    <property type="entry name" value="Galactose oxidase/kelch, beta-propeller"/>
    <property type="match status" value="1"/>
</dbReference>
<accession>A0ABQ7XGS3</accession>
<sequence>MEKLSSMARLYSRPKRSTKSKVEQPPPKKKKEEMNTTTVSTRASLCSRPIRSTKLEQPPQKKKKERNSSSAGWFSLQLIPDEIVLNCIARISKSQYRSLSLVSKTFRSLISSPELYRVRSLIGNTEPCLCIRQELPTHDRWYILDQTLVTSTNSNGLIKDEFNLLPITTSSSLSKSTTLAVGFEVYQMGGDQLPSSTVRVLDFRTRTWRDAPDMGVARKRPESALIDGKIYVVGGETKESSSWPEVFDLKSQTWNPLPSLNDDDKAEVQLRIGELLATTSNHKRYAFDSKQGTWKEQLALMEPLGLSYNRSGPWCIIDNVKFSVFKRKLMWSERGNWFSVKGLKDVCTKPHVNHHTTIQLANHGGGSILVIWDELHSLEFPVAGKTRKHVCTNRRIWCAVIKLEKRFFGLKFEVWGKVVRSNALLTVPKSFKLLSCVTL</sequence>
<dbReference type="SMART" id="SM00612">
    <property type="entry name" value="Kelch"/>
    <property type="match status" value="2"/>
</dbReference>
<dbReference type="Proteomes" id="UP000824890">
    <property type="component" value="Unassembled WGS sequence"/>
</dbReference>
<dbReference type="CDD" id="cd22152">
    <property type="entry name" value="F-box_AtAFR-like"/>
    <property type="match status" value="1"/>
</dbReference>
<feature type="region of interest" description="Disordered" evidence="1">
    <location>
        <begin position="1"/>
        <end position="68"/>
    </location>
</feature>
<evidence type="ECO:0000313" key="5">
    <source>
        <dbReference type="Proteomes" id="UP000824890"/>
    </source>
</evidence>
<reference evidence="4 5" key="1">
    <citation type="submission" date="2021-05" db="EMBL/GenBank/DDBJ databases">
        <title>Genome Assembly of Synthetic Allotetraploid Brassica napus Reveals Homoeologous Exchanges between Subgenomes.</title>
        <authorList>
            <person name="Davis J.T."/>
        </authorList>
    </citation>
    <scope>NUCLEOTIDE SEQUENCE [LARGE SCALE GENOMIC DNA]</scope>
    <source>
        <strain evidence="5">cv. Da-Ae</strain>
        <tissue evidence="4">Seedling</tissue>
    </source>
</reference>
<comment type="caution">
    <text evidence="4">The sequence shown here is derived from an EMBL/GenBank/DDBJ whole genome shotgun (WGS) entry which is preliminary data.</text>
</comment>
<dbReference type="InterPro" id="IPR006652">
    <property type="entry name" value="Kelch_1"/>
</dbReference>
<evidence type="ECO:0000259" key="2">
    <source>
        <dbReference type="PROSITE" id="PS50181"/>
    </source>
</evidence>
<dbReference type="PROSITE" id="PS50181">
    <property type="entry name" value="FBOX"/>
    <property type="match status" value="1"/>
</dbReference>
<dbReference type="PANTHER" id="PTHR24414">
    <property type="entry name" value="F-BOX/KELCH-REPEAT PROTEIN SKIP4"/>
    <property type="match status" value="1"/>
</dbReference>
<gene>
    <name evidence="4" type="ORF">HID58_078937</name>
    <name evidence="3" type="ORF">HID58_093291</name>
</gene>
<dbReference type="PANTHER" id="PTHR24414:SF124">
    <property type="entry name" value="F-BOX DOMAIN-CONTAINING PROTEIN"/>
    <property type="match status" value="1"/>
</dbReference>
<dbReference type="InterPro" id="IPR015915">
    <property type="entry name" value="Kelch-typ_b-propeller"/>
</dbReference>
<dbReference type="SMART" id="SM00256">
    <property type="entry name" value="FBOX"/>
    <property type="match status" value="1"/>
</dbReference>
<dbReference type="InterPro" id="IPR001810">
    <property type="entry name" value="F-box_dom"/>
</dbReference>
<evidence type="ECO:0000313" key="3">
    <source>
        <dbReference type="EMBL" id="KAH0853330.1"/>
    </source>
</evidence>
<keyword evidence="5" id="KW-1185">Reference proteome</keyword>
<dbReference type="InterPro" id="IPR050354">
    <property type="entry name" value="F-box/kelch-repeat_ARATH"/>
</dbReference>
<dbReference type="InterPro" id="IPR036047">
    <property type="entry name" value="F-box-like_dom_sf"/>
</dbReference>
<feature type="compositionally biased region" description="Polar residues" evidence="1">
    <location>
        <begin position="35"/>
        <end position="44"/>
    </location>
</feature>
<proteinExistence type="predicted"/>
<feature type="domain" description="F-box" evidence="2">
    <location>
        <begin position="73"/>
        <end position="119"/>
    </location>
</feature>
<dbReference type="SUPFAM" id="SSF81383">
    <property type="entry name" value="F-box domain"/>
    <property type="match status" value="1"/>
</dbReference>
<dbReference type="Pfam" id="PF25210">
    <property type="entry name" value="Kelch_FKB95"/>
    <property type="match status" value="1"/>
</dbReference>
<organism evidence="4 5">
    <name type="scientific">Brassica napus</name>
    <name type="common">Rape</name>
    <dbReference type="NCBI Taxonomy" id="3708"/>
    <lineage>
        <taxon>Eukaryota</taxon>
        <taxon>Viridiplantae</taxon>
        <taxon>Streptophyta</taxon>
        <taxon>Embryophyta</taxon>
        <taxon>Tracheophyta</taxon>
        <taxon>Spermatophyta</taxon>
        <taxon>Magnoliopsida</taxon>
        <taxon>eudicotyledons</taxon>
        <taxon>Gunneridae</taxon>
        <taxon>Pentapetalae</taxon>
        <taxon>rosids</taxon>
        <taxon>malvids</taxon>
        <taxon>Brassicales</taxon>
        <taxon>Brassicaceae</taxon>
        <taxon>Brassiceae</taxon>
        <taxon>Brassica</taxon>
    </lineage>
</organism>
<dbReference type="EMBL" id="JAGKQM010000801">
    <property type="protein sequence ID" value="KAH0853330.1"/>
    <property type="molecule type" value="Genomic_DNA"/>
</dbReference>
<dbReference type="Pfam" id="PF00646">
    <property type="entry name" value="F-box"/>
    <property type="match status" value="1"/>
</dbReference>
<name>A0ABQ7XGS3_BRANA</name>
<evidence type="ECO:0000256" key="1">
    <source>
        <dbReference type="SAM" id="MobiDB-lite"/>
    </source>
</evidence>
<dbReference type="EMBL" id="JAGKQM010000478">
    <property type="protein sequence ID" value="KAH0854306.1"/>
    <property type="molecule type" value="Genomic_DNA"/>
</dbReference>